<proteinExistence type="predicted"/>
<evidence type="ECO:0000256" key="1">
    <source>
        <dbReference type="SAM" id="Phobius"/>
    </source>
</evidence>
<dbReference type="PANTHER" id="PTHR35867">
    <property type="entry name" value="PROTEIN RSEC"/>
    <property type="match status" value="1"/>
</dbReference>
<dbReference type="EMBL" id="UOFO01000134">
    <property type="protein sequence ID" value="VAW87883.1"/>
    <property type="molecule type" value="Genomic_DNA"/>
</dbReference>
<dbReference type="PIRSF" id="PIRSF004923">
    <property type="entry name" value="RseC"/>
    <property type="match status" value="1"/>
</dbReference>
<keyword evidence="1" id="KW-1133">Transmembrane helix</keyword>
<keyword evidence="1" id="KW-0812">Transmembrane</keyword>
<dbReference type="AlphaFoldDB" id="A0A3B0ZI19"/>
<dbReference type="InterPro" id="IPR026268">
    <property type="entry name" value="RseC"/>
</dbReference>
<name>A0A3B0ZI19_9ZZZZ</name>
<evidence type="ECO:0008006" key="3">
    <source>
        <dbReference type="Google" id="ProtNLM"/>
    </source>
</evidence>
<feature type="transmembrane region" description="Helical" evidence="1">
    <location>
        <begin position="108"/>
        <end position="127"/>
    </location>
</feature>
<accession>A0A3B0ZI19</accession>
<gene>
    <name evidence="2" type="ORF">MNBD_GAMMA16-638</name>
</gene>
<protein>
    <recommendedName>
        <fullName evidence="3">Sigma factor RpoE regulatory protein RseC</fullName>
    </recommendedName>
</protein>
<dbReference type="InterPro" id="IPR007359">
    <property type="entry name" value="SigmaE_reg_RseC_MucC"/>
</dbReference>
<dbReference type="Pfam" id="PF04246">
    <property type="entry name" value="RseC_MucC"/>
    <property type="match status" value="1"/>
</dbReference>
<sequence>MLTEQGAVIAVNDEMAWVETQRASVCQVCSANKACGSAVLSKVLGVKRTRVKAINKMQAKVGDQVTLGLNESALVKGAFLLYAVPLIALIVFAVIGDGLGRYFQMGEGDLLAVLFAGLGFFLSVSWLRRYAKSLSCREQYQPVIVSITRI</sequence>
<reference evidence="2" key="1">
    <citation type="submission" date="2018-06" db="EMBL/GenBank/DDBJ databases">
        <authorList>
            <person name="Zhirakovskaya E."/>
        </authorList>
    </citation>
    <scope>NUCLEOTIDE SEQUENCE</scope>
</reference>
<keyword evidence="1" id="KW-0472">Membrane</keyword>
<feature type="transmembrane region" description="Helical" evidence="1">
    <location>
        <begin position="79"/>
        <end position="96"/>
    </location>
</feature>
<evidence type="ECO:0000313" key="2">
    <source>
        <dbReference type="EMBL" id="VAW87883.1"/>
    </source>
</evidence>
<organism evidence="2">
    <name type="scientific">hydrothermal vent metagenome</name>
    <dbReference type="NCBI Taxonomy" id="652676"/>
    <lineage>
        <taxon>unclassified sequences</taxon>
        <taxon>metagenomes</taxon>
        <taxon>ecological metagenomes</taxon>
    </lineage>
</organism>
<dbReference type="PANTHER" id="PTHR35867:SF1">
    <property type="entry name" value="PROTEIN RSEC"/>
    <property type="match status" value="1"/>
</dbReference>